<evidence type="ECO:0000313" key="6">
    <source>
        <dbReference type="Proteomes" id="UP000054007"/>
    </source>
</evidence>
<dbReference type="PANTHER" id="PTHR43708">
    <property type="entry name" value="CONSERVED EXPRESSED OXIDOREDUCTASE (EUROFUNG)"/>
    <property type="match status" value="1"/>
</dbReference>
<dbReference type="GO" id="GO:0016491">
    <property type="term" value="F:oxidoreductase activity"/>
    <property type="evidence" value="ECO:0007669"/>
    <property type="project" value="UniProtKB-KW"/>
</dbReference>
<comment type="similarity">
    <text evidence="1">Belongs to the Gfo/Idh/MocA family.</text>
</comment>
<accession>A0A0D7BTB0</accession>
<dbReference type="STRING" id="1314674.A0A0D7BTB0"/>
<evidence type="ECO:0000259" key="4">
    <source>
        <dbReference type="Pfam" id="PF02894"/>
    </source>
</evidence>
<keyword evidence="6" id="KW-1185">Reference proteome</keyword>
<gene>
    <name evidence="5" type="ORF">CYLTODRAFT_386400</name>
</gene>
<evidence type="ECO:0000256" key="1">
    <source>
        <dbReference type="ARBA" id="ARBA00010928"/>
    </source>
</evidence>
<dbReference type="Gene3D" id="3.30.360.10">
    <property type="entry name" value="Dihydrodipicolinate Reductase, domain 2"/>
    <property type="match status" value="1"/>
</dbReference>
<dbReference type="InterPro" id="IPR036291">
    <property type="entry name" value="NAD(P)-bd_dom_sf"/>
</dbReference>
<dbReference type="EMBL" id="KN880434">
    <property type="protein sequence ID" value="KIY73753.1"/>
    <property type="molecule type" value="Genomic_DNA"/>
</dbReference>
<dbReference type="SUPFAM" id="SSF51735">
    <property type="entry name" value="NAD(P)-binding Rossmann-fold domains"/>
    <property type="match status" value="1"/>
</dbReference>
<dbReference type="Pfam" id="PF02894">
    <property type="entry name" value="GFO_IDH_MocA_C"/>
    <property type="match status" value="1"/>
</dbReference>
<protein>
    <submittedName>
        <fullName evidence="5">NAD-P-binding protein</fullName>
    </submittedName>
</protein>
<dbReference type="OrthoDB" id="446809at2759"/>
<keyword evidence="2" id="KW-0560">Oxidoreductase</keyword>
<feature type="domain" description="Gfo/Idh/MocA-like oxidoreductase N-terminal" evidence="3">
    <location>
        <begin position="5"/>
        <end position="123"/>
    </location>
</feature>
<dbReference type="Proteomes" id="UP000054007">
    <property type="component" value="Unassembled WGS sequence"/>
</dbReference>
<evidence type="ECO:0000313" key="5">
    <source>
        <dbReference type="EMBL" id="KIY73753.1"/>
    </source>
</evidence>
<proteinExistence type="inferred from homology"/>
<evidence type="ECO:0000259" key="3">
    <source>
        <dbReference type="Pfam" id="PF01408"/>
    </source>
</evidence>
<dbReference type="InterPro" id="IPR000683">
    <property type="entry name" value="Gfo/Idh/MocA-like_OxRdtase_N"/>
</dbReference>
<reference evidence="5 6" key="1">
    <citation type="journal article" date="2015" name="Fungal Genet. Biol.">
        <title>Evolution of novel wood decay mechanisms in Agaricales revealed by the genome sequences of Fistulina hepatica and Cylindrobasidium torrendii.</title>
        <authorList>
            <person name="Floudas D."/>
            <person name="Held B.W."/>
            <person name="Riley R."/>
            <person name="Nagy L.G."/>
            <person name="Koehler G."/>
            <person name="Ransdell A.S."/>
            <person name="Younus H."/>
            <person name="Chow J."/>
            <person name="Chiniquy J."/>
            <person name="Lipzen A."/>
            <person name="Tritt A."/>
            <person name="Sun H."/>
            <person name="Haridas S."/>
            <person name="LaButti K."/>
            <person name="Ohm R.A."/>
            <person name="Kues U."/>
            <person name="Blanchette R.A."/>
            <person name="Grigoriev I.V."/>
            <person name="Minto R.E."/>
            <person name="Hibbett D.S."/>
        </authorList>
    </citation>
    <scope>NUCLEOTIDE SEQUENCE [LARGE SCALE GENOMIC DNA]</scope>
    <source>
        <strain evidence="5 6">FP15055 ss-10</strain>
    </source>
</reference>
<dbReference type="PANTHER" id="PTHR43708:SF5">
    <property type="entry name" value="CONSERVED EXPRESSED OXIDOREDUCTASE (EUROFUNG)-RELATED"/>
    <property type="match status" value="1"/>
</dbReference>
<dbReference type="InterPro" id="IPR051317">
    <property type="entry name" value="Gfo/Idh/MocA_oxidoreduct"/>
</dbReference>
<dbReference type="Gene3D" id="3.40.50.720">
    <property type="entry name" value="NAD(P)-binding Rossmann-like Domain"/>
    <property type="match status" value="1"/>
</dbReference>
<dbReference type="Pfam" id="PF01408">
    <property type="entry name" value="GFO_IDH_MocA"/>
    <property type="match status" value="1"/>
</dbReference>
<dbReference type="GO" id="GO:0000166">
    <property type="term" value="F:nucleotide binding"/>
    <property type="evidence" value="ECO:0007669"/>
    <property type="project" value="InterPro"/>
</dbReference>
<dbReference type="InterPro" id="IPR004104">
    <property type="entry name" value="Gfo/Idh/MocA-like_OxRdtase_C"/>
</dbReference>
<dbReference type="SUPFAM" id="SSF55347">
    <property type="entry name" value="Glyceraldehyde-3-phosphate dehydrogenase-like, C-terminal domain"/>
    <property type="match status" value="1"/>
</dbReference>
<dbReference type="AlphaFoldDB" id="A0A0D7BTB0"/>
<evidence type="ECO:0000256" key="2">
    <source>
        <dbReference type="ARBA" id="ARBA00023002"/>
    </source>
</evidence>
<name>A0A0D7BTB0_9AGAR</name>
<sequence length="390" mass="43025">MSPINTCVLGVGLSGLTFHVPFILALPDLFILHSVLERNPTTPHGKTHERFGVTPKVHRSLEDVLKDQEIELIIVGTPNETHYSFAKAALEAGKHVLVDKPVTSTASEGRELDALAKAKGLVLYPFQNRRFDSDFLALRKLLALPKSSAQSLGDIYEFESRCVGYPHAFTSILTADTYRFDRYRAALKGTWKDEPKPAAGQTFDLGTHIMDQALTLFGKPSKLTAFVQNVRGLGNPEVDDSFTIYMQYPAGGPSEHPLTVILRGQILSVRQKQTRYVVRGSKGTFEKSGVDIQEDQLRVLKAPSDVFGESYGLEPEAIWGSLENLGSDGSVVQTTWPSTERGAYPELFKNLANVIRNGAEQEVKWSQAVDAVELIQLAHKSSKEGITIVF</sequence>
<organism evidence="5 6">
    <name type="scientific">Cylindrobasidium torrendii FP15055 ss-10</name>
    <dbReference type="NCBI Taxonomy" id="1314674"/>
    <lineage>
        <taxon>Eukaryota</taxon>
        <taxon>Fungi</taxon>
        <taxon>Dikarya</taxon>
        <taxon>Basidiomycota</taxon>
        <taxon>Agaricomycotina</taxon>
        <taxon>Agaricomycetes</taxon>
        <taxon>Agaricomycetidae</taxon>
        <taxon>Agaricales</taxon>
        <taxon>Marasmiineae</taxon>
        <taxon>Physalacriaceae</taxon>
        <taxon>Cylindrobasidium</taxon>
    </lineage>
</organism>
<feature type="domain" description="Gfo/Idh/MocA-like oxidoreductase C-terminal" evidence="4">
    <location>
        <begin position="175"/>
        <end position="385"/>
    </location>
</feature>